<keyword evidence="3" id="KW-1185">Reference proteome</keyword>
<evidence type="ECO:0000259" key="1">
    <source>
        <dbReference type="Pfam" id="PF00582"/>
    </source>
</evidence>
<dbReference type="Proteomes" id="UP000215902">
    <property type="component" value="Unassembled WGS sequence"/>
</dbReference>
<dbReference type="PRINTS" id="PR01438">
    <property type="entry name" value="UNVRSLSTRESS"/>
</dbReference>
<dbReference type="PANTHER" id="PTHR46989">
    <property type="entry name" value="USP DOMAIN-CONTAINING PROTEIN"/>
    <property type="match status" value="1"/>
</dbReference>
<dbReference type="InterPro" id="IPR006016">
    <property type="entry name" value="UspA"/>
</dbReference>
<dbReference type="SUPFAM" id="SSF52402">
    <property type="entry name" value="Adenine nucleotide alpha hydrolases-like"/>
    <property type="match status" value="1"/>
</dbReference>
<dbReference type="OrthoDB" id="843225at2759"/>
<protein>
    <recommendedName>
        <fullName evidence="1">UspA domain-containing protein</fullName>
    </recommendedName>
</protein>
<dbReference type="CDD" id="cd23659">
    <property type="entry name" value="USP_At3g01520-like"/>
    <property type="match status" value="1"/>
</dbReference>
<dbReference type="AlphaFoldDB" id="A0A267DMZ9"/>
<comment type="caution">
    <text evidence="2">The sequence shown here is derived from an EMBL/GenBank/DDBJ whole genome shotgun (WGS) entry which is preliminary data.</text>
</comment>
<proteinExistence type="predicted"/>
<reference evidence="2 3" key="1">
    <citation type="submission" date="2017-06" db="EMBL/GenBank/DDBJ databases">
        <title>A platform for efficient transgenesis in Macrostomum lignano, a flatworm model organism for stem cell research.</title>
        <authorList>
            <person name="Berezikov E."/>
        </authorList>
    </citation>
    <scope>NUCLEOTIDE SEQUENCE [LARGE SCALE GENOMIC DNA]</scope>
    <source>
        <strain evidence="2">DV1</strain>
        <tissue evidence="2">Whole organism</tissue>
    </source>
</reference>
<sequence length="153" mass="16863">MKRKILIAMDGSENSRRALRWYAQNMNNPEDLLIFVFITDPPSMSLLAHSVVATPEAYNAGIARGIEEGKALATKTRQFCASLGLKNTQRFLERMTHGVGPAIVEIANEEAVDLILVGNRGLGTMRRTFLGSVSDYVLHHAHRPVAVVPPPKE</sequence>
<feature type="domain" description="UspA" evidence="1">
    <location>
        <begin position="2"/>
        <end position="149"/>
    </location>
</feature>
<dbReference type="Gene3D" id="3.40.50.620">
    <property type="entry name" value="HUPs"/>
    <property type="match status" value="1"/>
</dbReference>
<dbReference type="PANTHER" id="PTHR46989:SF3">
    <property type="entry name" value="USPA DOMAIN-CONTAINING PROTEIN"/>
    <property type="match status" value="1"/>
</dbReference>
<evidence type="ECO:0000313" key="3">
    <source>
        <dbReference type="Proteomes" id="UP000215902"/>
    </source>
</evidence>
<gene>
    <name evidence="2" type="ORF">BOX15_Mlig009151g2</name>
</gene>
<dbReference type="EMBL" id="NIVC01003609">
    <property type="protein sequence ID" value="PAA50556.1"/>
    <property type="molecule type" value="Genomic_DNA"/>
</dbReference>
<name>A0A267DMZ9_9PLAT</name>
<dbReference type="Pfam" id="PF00582">
    <property type="entry name" value="Usp"/>
    <property type="match status" value="1"/>
</dbReference>
<evidence type="ECO:0000313" key="2">
    <source>
        <dbReference type="EMBL" id="PAA50556.1"/>
    </source>
</evidence>
<dbReference type="STRING" id="282301.A0A267DMZ9"/>
<dbReference type="InterPro" id="IPR006015">
    <property type="entry name" value="Universal_stress_UspA"/>
</dbReference>
<dbReference type="InterPro" id="IPR014729">
    <property type="entry name" value="Rossmann-like_a/b/a_fold"/>
</dbReference>
<organism evidence="2 3">
    <name type="scientific">Macrostomum lignano</name>
    <dbReference type="NCBI Taxonomy" id="282301"/>
    <lineage>
        <taxon>Eukaryota</taxon>
        <taxon>Metazoa</taxon>
        <taxon>Spiralia</taxon>
        <taxon>Lophotrochozoa</taxon>
        <taxon>Platyhelminthes</taxon>
        <taxon>Rhabditophora</taxon>
        <taxon>Macrostomorpha</taxon>
        <taxon>Macrostomida</taxon>
        <taxon>Macrostomidae</taxon>
        <taxon>Macrostomum</taxon>
    </lineage>
</organism>
<accession>A0A267DMZ9</accession>